<feature type="non-terminal residue" evidence="2">
    <location>
        <position position="1"/>
    </location>
</feature>
<feature type="transmembrane region" description="Helical" evidence="1">
    <location>
        <begin position="6"/>
        <end position="27"/>
    </location>
</feature>
<organism evidence="2 3">
    <name type="scientific">Pontibacter qinzhouensis</name>
    <dbReference type="NCBI Taxonomy" id="2603253"/>
    <lineage>
        <taxon>Bacteria</taxon>
        <taxon>Pseudomonadati</taxon>
        <taxon>Bacteroidota</taxon>
        <taxon>Cytophagia</taxon>
        <taxon>Cytophagales</taxon>
        <taxon>Hymenobacteraceae</taxon>
        <taxon>Pontibacter</taxon>
    </lineage>
</organism>
<dbReference type="RefSeq" id="WP_147921189.1">
    <property type="nucleotide sequence ID" value="NZ_VRTY01000023.1"/>
</dbReference>
<feature type="transmembrane region" description="Helical" evidence="1">
    <location>
        <begin position="79"/>
        <end position="97"/>
    </location>
</feature>
<evidence type="ECO:0000313" key="3">
    <source>
        <dbReference type="Proteomes" id="UP000321926"/>
    </source>
</evidence>
<dbReference type="InterPro" id="IPR025250">
    <property type="entry name" value="DUF4199"/>
</dbReference>
<keyword evidence="1" id="KW-0812">Transmembrane</keyword>
<accession>A0A5C8K7C8</accession>
<gene>
    <name evidence="2" type="ORF">FVR03_07830</name>
</gene>
<keyword evidence="1" id="KW-1133">Transmembrane helix</keyword>
<dbReference type="Proteomes" id="UP000321926">
    <property type="component" value="Unassembled WGS sequence"/>
</dbReference>
<evidence type="ECO:0000313" key="2">
    <source>
        <dbReference type="EMBL" id="TXK48599.1"/>
    </source>
</evidence>
<evidence type="ECO:0000256" key="1">
    <source>
        <dbReference type="SAM" id="Phobius"/>
    </source>
</evidence>
<dbReference type="OrthoDB" id="850943at2"/>
<reference evidence="2 3" key="1">
    <citation type="submission" date="2019-08" db="EMBL/GenBank/DDBJ databases">
        <authorList>
            <person name="Shi S."/>
        </authorList>
    </citation>
    <scope>NUCLEOTIDE SEQUENCE [LARGE SCALE GENOMIC DNA]</scope>
    <source>
        <strain evidence="2 3">GY10130</strain>
    </source>
</reference>
<sequence>GLRVGLAISFYTALVAAMLLFIFLYFFGHELVKEYIAEMQTLLEATREESISLYGEELYEQSFKELGSMSLSRLASFDFIARLLVGCLFSVVAAVFFRK</sequence>
<proteinExistence type="predicted"/>
<dbReference type="Pfam" id="PF13858">
    <property type="entry name" value="DUF4199"/>
    <property type="match status" value="1"/>
</dbReference>
<dbReference type="AlphaFoldDB" id="A0A5C8K7C8"/>
<keyword evidence="3" id="KW-1185">Reference proteome</keyword>
<comment type="caution">
    <text evidence="2">The sequence shown here is derived from an EMBL/GenBank/DDBJ whole genome shotgun (WGS) entry which is preliminary data.</text>
</comment>
<keyword evidence="1" id="KW-0472">Membrane</keyword>
<protein>
    <submittedName>
        <fullName evidence="2">DUF4199 domain-containing protein</fullName>
    </submittedName>
</protein>
<dbReference type="EMBL" id="VRTY01000023">
    <property type="protein sequence ID" value="TXK48599.1"/>
    <property type="molecule type" value="Genomic_DNA"/>
</dbReference>
<name>A0A5C8K7C8_9BACT</name>